<evidence type="ECO:0000313" key="3">
    <source>
        <dbReference type="EMBL" id="OLL24744.1"/>
    </source>
</evidence>
<dbReference type="STRING" id="1198029.A0A1U7LQ23"/>
<keyword evidence="1" id="KW-0472">Membrane</keyword>
<dbReference type="InterPro" id="IPR029058">
    <property type="entry name" value="AB_hydrolase_fold"/>
</dbReference>
<feature type="domain" description="AB hydrolase-1" evidence="2">
    <location>
        <begin position="101"/>
        <end position="215"/>
    </location>
</feature>
<keyword evidence="4" id="KW-1185">Reference proteome</keyword>
<name>A0A1U7LQ23_NEOID</name>
<dbReference type="Gene3D" id="3.40.50.1820">
    <property type="entry name" value="alpha/beta hydrolase"/>
    <property type="match status" value="1"/>
</dbReference>
<dbReference type="AlphaFoldDB" id="A0A1U7LQ23"/>
<evidence type="ECO:0000256" key="1">
    <source>
        <dbReference type="SAM" id="Phobius"/>
    </source>
</evidence>
<dbReference type="InterPro" id="IPR000073">
    <property type="entry name" value="AB_hydrolase_1"/>
</dbReference>
<feature type="transmembrane region" description="Helical" evidence="1">
    <location>
        <begin position="12"/>
        <end position="34"/>
    </location>
</feature>
<sequence length="360" mass="39410">MATTFSLLRAGWLFLLVLGILYMLFLTALAVPVLQRAVQYAHVVRLPYVSWLQKPEMLGFAPGRVHSMFLPTADGQIVHTWHIRPLHSSSKGSLVDSTSHLVVYFHGNAGTLASQGRRDFFHAASALPNTHVLAIDYRGFGQSSGSPSEEGLILDGLAAVQWALDQGIDPSRIAIVGQSLGSAVCIATAERLASMNIHVKALVLIAGFTSVPDLLSTFRNGGVFSILGPLQNYPLLQKWLINTFVLDKWDSANRLHLLVPKLSTETSILIIHAHNDFHIPYSHSVQLYETARALVPHDLSKNEMSGVDKHFSLERAGKQVVKFVETSFGGHNQVQNTDASIIAIGKALGVLHDSFTYTYT</sequence>
<gene>
    <name evidence="3" type="ORF">NEOLI_003393</name>
</gene>
<reference evidence="3 4" key="1">
    <citation type="submission" date="2016-04" db="EMBL/GenBank/DDBJ databases">
        <title>Evolutionary innovation and constraint leading to complex multicellularity in the Ascomycota.</title>
        <authorList>
            <person name="Cisse O."/>
            <person name="Nguyen A."/>
            <person name="Hewitt D.A."/>
            <person name="Jedd G."/>
            <person name="Stajich J.E."/>
        </authorList>
    </citation>
    <scope>NUCLEOTIDE SEQUENCE [LARGE SCALE GENOMIC DNA]</scope>
    <source>
        <strain evidence="3 4">DAH-3</strain>
    </source>
</reference>
<organism evidence="3 4">
    <name type="scientific">Neolecta irregularis (strain DAH-3)</name>
    <dbReference type="NCBI Taxonomy" id="1198029"/>
    <lineage>
        <taxon>Eukaryota</taxon>
        <taxon>Fungi</taxon>
        <taxon>Dikarya</taxon>
        <taxon>Ascomycota</taxon>
        <taxon>Taphrinomycotina</taxon>
        <taxon>Neolectales</taxon>
        <taxon>Neolectaceae</taxon>
        <taxon>Neolecta</taxon>
    </lineage>
</organism>
<evidence type="ECO:0000259" key="2">
    <source>
        <dbReference type="Pfam" id="PF00561"/>
    </source>
</evidence>
<dbReference type="Pfam" id="PF00561">
    <property type="entry name" value="Abhydrolase_1"/>
    <property type="match status" value="1"/>
</dbReference>
<accession>A0A1U7LQ23</accession>
<proteinExistence type="predicted"/>
<keyword evidence="1" id="KW-0812">Transmembrane</keyword>
<keyword evidence="1" id="KW-1133">Transmembrane helix</keyword>
<dbReference type="Proteomes" id="UP000186594">
    <property type="component" value="Unassembled WGS sequence"/>
</dbReference>
<dbReference type="PANTHER" id="PTHR12277">
    <property type="entry name" value="ALPHA/BETA HYDROLASE DOMAIN-CONTAINING PROTEIN"/>
    <property type="match status" value="1"/>
</dbReference>
<dbReference type="EMBL" id="LXFE01000642">
    <property type="protein sequence ID" value="OLL24744.1"/>
    <property type="molecule type" value="Genomic_DNA"/>
</dbReference>
<dbReference type="OrthoDB" id="446723at2759"/>
<comment type="caution">
    <text evidence="3">The sequence shown here is derived from an EMBL/GenBank/DDBJ whole genome shotgun (WGS) entry which is preliminary data.</text>
</comment>
<protein>
    <submittedName>
        <fullName evidence="3">Monoacylglycerol lipase ABHD12</fullName>
    </submittedName>
</protein>
<dbReference type="PANTHER" id="PTHR12277:SF81">
    <property type="entry name" value="PROTEIN ABHD13"/>
    <property type="match status" value="1"/>
</dbReference>
<dbReference type="SUPFAM" id="SSF53474">
    <property type="entry name" value="alpha/beta-Hydrolases"/>
    <property type="match status" value="1"/>
</dbReference>
<dbReference type="OMA" id="YELHNCL"/>
<evidence type="ECO:0000313" key="4">
    <source>
        <dbReference type="Proteomes" id="UP000186594"/>
    </source>
</evidence>